<feature type="region of interest" description="Disordered" evidence="1">
    <location>
        <begin position="1195"/>
        <end position="1235"/>
    </location>
</feature>
<evidence type="ECO:0000313" key="3">
    <source>
        <dbReference type="Proteomes" id="UP000186817"/>
    </source>
</evidence>
<name>A0A1Q9DBP7_SYMMI</name>
<gene>
    <name evidence="2" type="ORF">AK812_SmicGene25492</name>
</gene>
<dbReference type="PANTHER" id="PTHR13165:SF0">
    <property type="entry name" value="SERRATE RNA EFFECTOR MOLECULE HOMOLOG"/>
    <property type="match status" value="1"/>
</dbReference>
<dbReference type="PANTHER" id="PTHR13165">
    <property type="entry name" value="ARSENITE-RESISTANCE PROTEIN 2"/>
    <property type="match status" value="1"/>
</dbReference>
<accession>A0A1Q9DBP7</accession>
<feature type="compositionally biased region" description="Basic and acidic residues" evidence="1">
    <location>
        <begin position="161"/>
        <end position="170"/>
    </location>
</feature>
<dbReference type="GO" id="GO:0031053">
    <property type="term" value="P:primary miRNA processing"/>
    <property type="evidence" value="ECO:0007669"/>
    <property type="project" value="TreeGrafter"/>
</dbReference>
<feature type="region of interest" description="Disordered" evidence="1">
    <location>
        <begin position="144"/>
        <end position="174"/>
    </location>
</feature>
<sequence length="1235" mass="137045">MRGLSSAVTGQTLRDDAAYDSTTGECFKLQRDQSVAVLSHKDIFKRMLRELVLSWPGVLLVVGDSMRADKSTFLHFLVLQELMFALLPQQTENELAISEVHSKLDRALKFLQRDVGYSLLDDALPQSGGGVRLRHRDVEGSATLPAHGNIAAPRGHRSGKLPKERPSERGDEADDILSCKPDIGKYAHFKDDVVLVWRFASLIHGFAVEVGEKSIEKSSAKHDTLYKKVLQGIRLMHLCEYHYADVVLTLAYASVYFRRAKSTIRIPSHNHKALALIQRLRARQVGSLASLEDPLWSLRGQQPRCGNFKPPYHQLLARACLHTLHLLALALVARAFKHPDGREIDEKPGSGASKGIGKTGKSGKSGKSGRGGKSFPCTFRRRSKTPCRRRSPSSPCRRSPSHNPRFASCSPSQKQPAPRRLTPAPSAPSATEAVHAKDAELKAKAAEPSFRDFVLKHASNEDSPEFVMNRFQQYIHERLKEELQAIKQTGLFFDLYHPLSRLRRYELRLGTTQLNAATFAQDLREGRYCELSLRTGQARRGATCPIAGHLQAPEFAFDPDVGSLVIRSLPPAVSVWDVLDVIQDRPGFCTAAWTSFEGTDLARDFFARFTTAADATAAAVVLMRSAETLLSRPGSEGTGRASVLSPKPDLAALVLPQEMSLPERLLKDLALSEQVIQRLDDLTEVPKDITALVLNAYGTTEFKLDLRVTYLRRVHHFCFYAARWCDDEWSLRDACGIATLRAPAQPECTPGEWSAAHEQRLESFLGSVSFDKPAAAPDYSNEHVVQRVAEEREKAILKVTDEKFKCKLCGKLLVVSQGESAEHFRGADFVRKHIGRAPAAVAAVRMHLPLAEAPLVEPQIERMRKGRRGAFDNIGRTMSDYEAAHVCVLLIYLAHSFLLDETCPLRVWQQHIFKKYCNLKVLDAALYRIFKMRDFRLRITEAEEKEALSVLLLRTNGYMVPLFGLPRTLPPAETVGQWGLYTPGQAQAPENPTTSVTGEVDGVATIVVGGKVVIETEDRNRSSLLGKRDAANSGYHRSLFANYMLDGMKAVLVFTMSSKTGGPCAQWDSYANRALAHSAFQPFTWLVMFDTSATYVDVKVFNCSEVLFHWVFRGTVRTPTSGSSNSSATRHGTRLPLAGSCDRQEEIFRWVPSIELLFALVWSMSVRDEMNTFRAIVFESGGFFVKSSSAFDFNGSSGRHRGSSSSSSENGKTQENGSLDINNCRAEVNGGKQGA</sequence>
<evidence type="ECO:0000256" key="1">
    <source>
        <dbReference type="SAM" id="MobiDB-lite"/>
    </source>
</evidence>
<feature type="compositionally biased region" description="Low complexity" evidence="1">
    <location>
        <begin position="392"/>
        <end position="405"/>
    </location>
</feature>
<feature type="compositionally biased region" description="Basic residues" evidence="1">
    <location>
        <begin position="379"/>
        <end position="391"/>
    </location>
</feature>
<dbReference type="OrthoDB" id="342064at2759"/>
<dbReference type="InterPro" id="IPR039727">
    <property type="entry name" value="SE/Ars2"/>
</dbReference>
<dbReference type="GO" id="GO:0016604">
    <property type="term" value="C:nuclear body"/>
    <property type="evidence" value="ECO:0007669"/>
    <property type="project" value="TreeGrafter"/>
</dbReference>
<dbReference type="EMBL" id="LSRX01000611">
    <property type="protein sequence ID" value="OLP92663.1"/>
    <property type="molecule type" value="Genomic_DNA"/>
</dbReference>
<comment type="caution">
    <text evidence="2">The sequence shown here is derived from an EMBL/GenBank/DDBJ whole genome shotgun (WGS) entry which is preliminary data.</text>
</comment>
<keyword evidence="3" id="KW-1185">Reference proteome</keyword>
<feature type="region of interest" description="Disordered" evidence="1">
    <location>
        <begin position="341"/>
        <end position="432"/>
    </location>
</feature>
<dbReference type="Proteomes" id="UP000186817">
    <property type="component" value="Unassembled WGS sequence"/>
</dbReference>
<dbReference type="AlphaFoldDB" id="A0A1Q9DBP7"/>
<feature type="compositionally biased region" description="Low complexity" evidence="1">
    <location>
        <begin position="416"/>
        <end position="432"/>
    </location>
</feature>
<proteinExistence type="predicted"/>
<evidence type="ECO:0000313" key="2">
    <source>
        <dbReference type="EMBL" id="OLP92663.1"/>
    </source>
</evidence>
<protein>
    <submittedName>
        <fullName evidence="2">Uncharacterized protein</fullName>
    </submittedName>
</protein>
<feature type="compositionally biased region" description="Polar residues" evidence="1">
    <location>
        <begin position="1209"/>
        <end position="1221"/>
    </location>
</feature>
<reference evidence="2 3" key="1">
    <citation type="submission" date="2016-02" db="EMBL/GenBank/DDBJ databases">
        <title>Genome analysis of coral dinoflagellate symbionts highlights evolutionary adaptations to a symbiotic lifestyle.</title>
        <authorList>
            <person name="Aranda M."/>
            <person name="Li Y."/>
            <person name="Liew Y.J."/>
            <person name="Baumgarten S."/>
            <person name="Simakov O."/>
            <person name="Wilson M."/>
            <person name="Piel J."/>
            <person name="Ashoor H."/>
            <person name="Bougouffa S."/>
            <person name="Bajic V.B."/>
            <person name="Ryu T."/>
            <person name="Ravasi T."/>
            <person name="Bayer T."/>
            <person name="Micklem G."/>
            <person name="Kim H."/>
            <person name="Bhak J."/>
            <person name="Lajeunesse T.C."/>
            <person name="Voolstra C.R."/>
        </authorList>
    </citation>
    <scope>NUCLEOTIDE SEQUENCE [LARGE SCALE GENOMIC DNA]</scope>
    <source>
        <strain evidence="2 3">CCMP2467</strain>
    </source>
</reference>
<organism evidence="2 3">
    <name type="scientific">Symbiodinium microadriaticum</name>
    <name type="common">Dinoflagellate</name>
    <name type="synonym">Zooxanthella microadriatica</name>
    <dbReference type="NCBI Taxonomy" id="2951"/>
    <lineage>
        <taxon>Eukaryota</taxon>
        <taxon>Sar</taxon>
        <taxon>Alveolata</taxon>
        <taxon>Dinophyceae</taxon>
        <taxon>Suessiales</taxon>
        <taxon>Symbiodiniaceae</taxon>
        <taxon>Symbiodinium</taxon>
    </lineage>
</organism>